<organism evidence="2 3">
    <name type="scientific">Nocardia yunnanensis</name>
    <dbReference type="NCBI Taxonomy" id="2382165"/>
    <lineage>
        <taxon>Bacteria</taxon>
        <taxon>Bacillati</taxon>
        <taxon>Actinomycetota</taxon>
        <taxon>Actinomycetes</taxon>
        <taxon>Mycobacteriales</taxon>
        <taxon>Nocardiaceae</taxon>
        <taxon>Nocardia</taxon>
    </lineage>
</organism>
<evidence type="ECO:0000313" key="3">
    <source>
        <dbReference type="Proteomes" id="UP000267164"/>
    </source>
</evidence>
<dbReference type="Gene3D" id="3.40.710.10">
    <property type="entry name" value="DD-peptidase/beta-lactamase superfamily"/>
    <property type="match status" value="1"/>
</dbReference>
<dbReference type="Proteomes" id="UP000267164">
    <property type="component" value="Chromosome"/>
</dbReference>
<sequence length="144" mass="15087">MADRLGLRETQPPDDPAQWGETRTTPADVVTIYHYLTTTVPQPARTVLLNALGGADQIAADGTDQYFGIPDGLTGDSWAVKQGWMTLDSSTTLDTTGLVAAAPGGPLRYTVVILTTQPADTSWNTGGSALTAADTALRPVLTAE</sequence>
<accession>A0A386ZF69</accession>
<feature type="region of interest" description="Disordered" evidence="1">
    <location>
        <begin position="1"/>
        <end position="23"/>
    </location>
</feature>
<evidence type="ECO:0000313" key="2">
    <source>
        <dbReference type="EMBL" id="AYF75853.1"/>
    </source>
</evidence>
<dbReference type="EMBL" id="CP032568">
    <property type="protein sequence ID" value="AYF75853.1"/>
    <property type="molecule type" value="Genomic_DNA"/>
</dbReference>
<proteinExistence type="predicted"/>
<reference evidence="2 3" key="1">
    <citation type="submission" date="2018-09" db="EMBL/GenBank/DDBJ databases">
        <title>Nocardia yunnanensis sp. nov., an actinomycete isolated from a soil sample.</title>
        <authorList>
            <person name="Zhang J."/>
        </authorList>
    </citation>
    <scope>NUCLEOTIDE SEQUENCE [LARGE SCALE GENOMIC DNA]</scope>
    <source>
        <strain evidence="2 3">CFHS0054</strain>
    </source>
</reference>
<dbReference type="AlphaFoldDB" id="A0A386ZF69"/>
<keyword evidence="3" id="KW-1185">Reference proteome</keyword>
<dbReference type="SUPFAM" id="SSF56601">
    <property type="entry name" value="beta-lactamase/transpeptidase-like"/>
    <property type="match status" value="1"/>
</dbReference>
<dbReference type="OrthoDB" id="4981298at2"/>
<dbReference type="RefSeq" id="WP_120738771.1">
    <property type="nucleotide sequence ID" value="NZ_CP032568.1"/>
</dbReference>
<protein>
    <submittedName>
        <fullName evidence="2">Uncharacterized protein</fullName>
    </submittedName>
</protein>
<dbReference type="KEGG" id="nyu:D7D52_20655"/>
<gene>
    <name evidence="2" type="ORF">D7D52_20655</name>
</gene>
<dbReference type="InterPro" id="IPR012338">
    <property type="entry name" value="Beta-lactam/transpept-like"/>
</dbReference>
<evidence type="ECO:0000256" key="1">
    <source>
        <dbReference type="SAM" id="MobiDB-lite"/>
    </source>
</evidence>
<name>A0A386ZF69_9NOCA</name>